<keyword evidence="2" id="KW-1185">Reference proteome</keyword>
<reference evidence="1 2" key="1">
    <citation type="submission" date="2019-04" db="EMBL/GenBank/DDBJ databases">
        <title>Friends and foes A comparative genomics studyof 23 Aspergillus species from section Flavi.</title>
        <authorList>
            <consortium name="DOE Joint Genome Institute"/>
            <person name="Kjaerbolling I."/>
            <person name="Vesth T."/>
            <person name="Frisvad J.C."/>
            <person name="Nybo J.L."/>
            <person name="Theobald S."/>
            <person name="Kildgaard S."/>
            <person name="Isbrandt T."/>
            <person name="Kuo A."/>
            <person name="Sato A."/>
            <person name="Lyhne E.K."/>
            <person name="Kogle M.E."/>
            <person name="Wiebenga A."/>
            <person name="Kun R.S."/>
            <person name="Lubbers R.J."/>
            <person name="Makela M.R."/>
            <person name="Barry K."/>
            <person name="Chovatia M."/>
            <person name="Clum A."/>
            <person name="Daum C."/>
            <person name="Haridas S."/>
            <person name="He G."/>
            <person name="LaButti K."/>
            <person name="Lipzen A."/>
            <person name="Mondo S."/>
            <person name="Riley R."/>
            <person name="Salamov A."/>
            <person name="Simmons B.A."/>
            <person name="Magnuson J.K."/>
            <person name="Henrissat B."/>
            <person name="Mortensen U.H."/>
            <person name="Larsen T.O."/>
            <person name="Devries R.P."/>
            <person name="Grigoriev I.V."/>
            <person name="Machida M."/>
            <person name="Baker S.E."/>
            <person name="Andersen M.R."/>
        </authorList>
    </citation>
    <scope>NUCLEOTIDE SEQUENCE [LARGE SCALE GENOMIC DNA]</scope>
    <source>
        <strain evidence="1 2">CBS 763.97</strain>
    </source>
</reference>
<evidence type="ECO:0000313" key="2">
    <source>
        <dbReference type="Proteomes" id="UP000326268"/>
    </source>
</evidence>
<dbReference type="OrthoDB" id="5427070at2759"/>
<gene>
    <name evidence="1" type="ORF">BDV27DRAFT_27135</name>
</gene>
<dbReference type="GeneID" id="43660632"/>
<dbReference type="EMBL" id="ML737730">
    <property type="protein sequence ID" value="KAE8361579.1"/>
    <property type="molecule type" value="Genomic_DNA"/>
</dbReference>
<dbReference type="Proteomes" id="UP000326268">
    <property type="component" value="Unassembled WGS sequence"/>
</dbReference>
<dbReference type="RefSeq" id="XP_031924660.1">
    <property type="nucleotide sequence ID" value="XM_032076186.1"/>
</dbReference>
<protein>
    <submittedName>
        <fullName evidence="1">Uncharacterized protein</fullName>
    </submittedName>
</protein>
<accession>A0A5N6ZXE0</accession>
<sequence length="60" mass="6733">MLWRGVNGMNGLISSCIAIDVPLAGHTEYYFPLGPGSVVYKASLRPGIRLSRNTERVRWR</sequence>
<dbReference type="AlphaFoldDB" id="A0A5N6ZXE0"/>
<dbReference type="PROSITE" id="PS51257">
    <property type="entry name" value="PROKAR_LIPOPROTEIN"/>
    <property type="match status" value="1"/>
</dbReference>
<evidence type="ECO:0000313" key="1">
    <source>
        <dbReference type="EMBL" id="KAE8361579.1"/>
    </source>
</evidence>
<organism evidence="1 2">
    <name type="scientific">Aspergillus caelatus</name>
    <dbReference type="NCBI Taxonomy" id="61420"/>
    <lineage>
        <taxon>Eukaryota</taxon>
        <taxon>Fungi</taxon>
        <taxon>Dikarya</taxon>
        <taxon>Ascomycota</taxon>
        <taxon>Pezizomycotina</taxon>
        <taxon>Eurotiomycetes</taxon>
        <taxon>Eurotiomycetidae</taxon>
        <taxon>Eurotiales</taxon>
        <taxon>Aspergillaceae</taxon>
        <taxon>Aspergillus</taxon>
        <taxon>Aspergillus subgen. Circumdati</taxon>
    </lineage>
</organism>
<name>A0A5N6ZXE0_9EURO</name>
<proteinExistence type="predicted"/>